<feature type="transmembrane region" description="Helical" evidence="1">
    <location>
        <begin position="85"/>
        <end position="110"/>
    </location>
</feature>
<dbReference type="EMBL" id="JACGXA010000001">
    <property type="protein sequence ID" value="MBA8802412.1"/>
    <property type="molecule type" value="Genomic_DNA"/>
</dbReference>
<protein>
    <recommendedName>
        <fullName evidence="2">Protein-glutamine gamma-glutamyltransferase-like C-terminal domain-containing protein</fullName>
    </recommendedName>
</protein>
<evidence type="ECO:0000313" key="4">
    <source>
        <dbReference type="Proteomes" id="UP000580910"/>
    </source>
</evidence>
<organism evidence="3 4">
    <name type="scientific">Nocardioides ginsengisegetis</name>
    <dbReference type="NCBI Taxonomy" id="661491"/>
    <lineage>
        <taxon>Bacteria</taxon>
        <taxon>Bacillati</taxon>
        <taxon>Actinomycetota</taxon>
        <taxon>Actinomycetes</taxon>
        <taxon>Propionibacteriales</taxon>
        <taxon>Nocardioidaceae</taxon>
        <taxon>Nocardioides</taxon>
    </lineage>
</organism>
<dbReference type="Pfam" id="PF13559">
    <property type="entry name" value="DUF4129"/>
    <property type="match status" value="1"/>
</dbReference>
<dbReference type="RefSeq" id="WP_182536851.1">
    <property type="nucleotide sequence ID" value="NZ_JACGXA010000001.1"/>
</dbReference>
<feature type="domain" description="Protein-glutamine gamma-glutamyltransferase-like C-terminal" evidence="2">
    <location>
        <begin position="164"/>
        <end position="233"/>
    </location>
</feature>
<evidence type="ECO:0000313" key="3">
    <source>
        <dbReference type="EMBL" id="MBA8802412.1"/>
    </source>
</evidence>
<reference evidence="3 4" key="1">
    <citation type="submission" date="2020-07" db="EMBL/GenBank/DDBJ databases">
        <title>Sequencing the genomes of 1000 actinobacteria strains.</title>
        <authorList>
            <person name="Klenk H.-P."/>
        </authorList>
    </citation>
    <scope>NUCLEOTIDE SEQUENCE [LARGE SCALE GENOMIC DNA]</scope>
    <source>
        <strain evidence="3 4">DSM 21349</strain>
    </source>
</reference>
<dbReference type="InterPro" id="IPR025403">
    <property type="entry name" value="TgpA-like_C"/>
</dbReference>
<keyword evidence="1" id="KW-0472">Membrane</keyword>
<name>A0A7W3IXD7_9ACTN</name>
<comment type="caution">
    <text evidence="3">The sequence shown here is derived from an EMBL/GenBank/DDBJ whole genome shotgun (WGS) entry which is preliminary data.</text>
</comment>
<keyword evidence="4" id="KW-1185">Reference proteome</keyword>
<evidence type="ECO:0000259" key="2">
    <source>
        <dbReference type="Pfam" id="PF13559"/>
    </source>
</evidence>
<dbReference type="PROSITE" id="PS51257">
    <property type="entry name" value="PROKAR_LIPOPROTEIN"/>
    <property type="match status" value="1"/>
</dbReference>
<evidence type="ECO:0000256" key="1">
    <source>
        <dbReference type="SAM" id="Phobius"/>
    </source>
</evidence>
<keyword evidence="1" id="KW-1133">Transmembrane helix</keyword>
<accession>A0A7W3IXD7</accession>
<gene>
    <name evidence="3" type="ORF">FB382_000703</name>
</gene>
<dbReference type="AlphaFoldDB" id="A0A7W3IXD7"/>
<sequence length="249" mass="27081">MGARRATATAVSAVVGCVLLVAVLVTWAATIGPGDVLTGDGPATHRVTATQSSELESLSGSPTATATNPVQRHDVNPVARTIGSALLSVFLVSVVAGFVLLVGFALKSLYDEWQGRRRPPADVLQADFDVLETPRLVEEEIRRDAERQRALLLDGEPRNAIVACWHRFEVQAGEVGLRRRDWETSSEFTLRVLDLVVAGSHDVARLAALYREARFSDHPLREQDRDDALQALDALHAELRARHSVGGRP</sequence>
<proteinExistence type="predicted"/>
<dbReference type="Proteomes" id="UP000580910">
    <property type="component" value="Unassembled WGS sequence"/>
</dbReference>
<keyword evidence="1" id="KW-0812">Transmembrane</keyword>